<proteinExistence type="predicted"/>
<feature type="region of interest" description="Disordered" evidence="1">
    <location>
        <begin position="1"/>
        <end position="25"/>
    </location>
</feature>
<evidence type="ECO:0000313" key="2">
    <source>
        <dbReference type="EMBL" id="GFY46313.1"/>
    </source>
</evidence>
<protein>
    <submittedName>
        <fullName evidence="2">Uncharacterized protein</fullName>
    </submittedName>
</protein>
<dbReference type="Proteomes" id="UP000886998">
    <property type="component" value="Unassembled WGS sequence"/>
</dbReference>
<gene>
    <name evidence="2" type="ORF">TNIN_414341</name>
</gene>
<comment type="caution">
    <text evidence="2">The sequence shown here is derived from an EMBL/GenBank/DDBJ whole genome shotgun (WGS) entry which is preliminary data.</text>
</comment>
<evidence type="ECO:0000256" key="1">
    <source>
        <dbReference type="SAM" id="MobiDB-lite"/>
    </source>
</evidence>
<dbReference type="EMBL" id="BMAV01005310">
    <property type="protein sequence ID" value="GFY46313.1"/>
    <property type="molecule type" value="Genomic_DNA"/>
</dbReference>
<keyword evidence="3" id="KW-1185">Reference proteome</keyword>
<dbReference type="AlphaFoldDB" id="A0A8X6X3J3"/>
<reference evidence="2" key="1">
    <citation type="submission" date="2020-08" db="EMBL/GenBank/DDBJ databases">
        <title>Multicomponent nature underlies the extraordinary mechanical properties of spider dragline silk.</title>
        <authorList>
            <person name="Kono N."/>
            <person name="Nakamura H."/>
            <person name="Mori M."/>
            <person name="Yoshida Y."/>
            <person name="Ohtoshi R."/>
            <person name="Malay A.D."/>
            <person name="Moran D.A.P."/>
            <person name="Tomita M."/>
            <person name="Numata K."/>
            <person name="Arakawa K."/>
        </authorList>
    </citation>
    <scope>NUCLEOTIDE SEQUENCE</scope>
</reference>
<organism evidence="2 3">
    <name type="scientific">Trichonephila inaurata madagascariensis</name>
    <dbReference type="NCBI Taxonomy" id="2747483"/>
    <lineage>
        <taxon>Eukaryota</taxon>
        <taxon>Metazoa</taxon>
        <taxon>Ecdysozoa</taxon>
        <taxon>Arthropoda</taxon>
        <taxon>Chelicerata</taxon>
        <taxon>Arachnida</taxon>
        <taxon>Araneae</taxon>
        <taxon>Araneomorphae</taxon>
        <taxon>Entelegynae</taxon>
        <taxon>Araneoidea</taxon>
        <taxon>Nephilidae</taxon>
        <taxon>Trichonephila</taxon>
        <taxon>Trichonephila inaurata</taxon>
    </lineage>
</organism>
<name>A0A8X6X3J3_9ARAC</name>
<evidence type="ECO:0000313" key="3">
    <source>
        <dbReference type="Proteomes" id="UP000886998"/>
    </source>
</evidence>
<sequence>MASDGVEDVRGTFKPQSLSEQKKSVNPVRSVHFLLTLDPFGANPLRLRTGSRIAWDIQTHTNPLRNKEKCKPCRERPLGKLIAEVAYIKVAPVSGCAR</sequence>
<accession>A0A8X6X3J3</accession>